<proteinExistence type="inferred from homology"/>
<dbReference type="GO" id="GO:1990316">
    <property type="term" value="C:Atg1/ULK1 kinase complex"/>
    <property type="evidence" value="ECO:0007669"/>
    <property type="project" value="TreeGrafter"/>
</dbReference>
<keyword evidence="7" id="KW-0926">Vacuole</keyword>
<evidence type="ECO:0000313" key="13">
    <source>
        <dbReference type="Proteomes" id="UP000801428"/>
    </source>
</evidence>
<keyword evidence="5 7" id="KW-0072">Autophagy</keyword>
<feature type="compositionally biased region" description="Low complexity" evidence="9">
    <location>
        <begin position="631"/>
        <end position="640"/>
    </location>
</feature>
<comment type="similarity">
    <text evidence="1 7">Belongs to the ATG11 family.</text>
</comment>
<dbReference type="GO" id="GO:0061709">
    <property type="term" value="P:reticulophagy"/>
    <property type="evidence" value="ECO:0007669"/>
    <property type="project" value="TreeGrafter"/>
</dbReference>
<evidence type="ECO:0000259" key="10">
    <source>
        <dbReference type="Pfam" id="PF04108"/>
    </source>
</evidence>
<feature type="coiled-coil region" evidence="8">
    <location>
        <begin position="650"/>
        <end position="741"/>
    </location>
</feature>
<dbReference type="GO" id="GO:0034727">
    <property type="term" value="P:piecemeal microautophagy of the nucleus"/>
    <property type="evidence" value="ECO:0007669"/>
    <property type="project" value="TreeGrafter"/>
</dbReference>
<name>A0A9P4TIG6_CURKU</name>
<comment type="caution">
    <text evidence="12">The sequence shown here is derived from an EMBL/GenBank/DDBJ whole genome shotgun (WGS) entry which is preliminary data.</text>
</comment>
<reference evidence="12" key="1">
    <citation type="submission" date="2019-04" db="EMBL/GenBank/DDBJ databases">
        <title>Sequencing of skin fungus with MAO and IRED activity.</title>
        <authorList>
            <person name="Marsaioli A.J."/>
            <person name="Bonatto J.M.C."/>
            <person name="Reis Junior O."/>
        </authorList>
    </citation>
    <scope>NUCLEOTIDE SEQUENCE</scope>
    <source>
        <strain evidence="12">30M1</strain>
    </source>
</reference>
<dbReference type="GO" id="GO:0015031">
    <property type="term" value="P:protein transport"/>
    <property type="evidence" value="ECO:0007669"/>
    <property type="project" value="UniProtKB-KW"/>
</dbReference>
<feature type="compositionally biased region" description="Polar residues" evidence="9">
    <location>
        <begin position="1350"/>
        <end position="1368"/>
    </location>
</feature>
<dbReference type="GO" id="GO:1903599">
    <property type="term" value="P:positive regulation of autophagy of mitochondrion"/>
    <property type="evidence" value="ECO:0007669"/>
    <property type="project" value="UniProtKB-UniRule"/>
</dbReference>
<dbReference type="Proteomes" id="UP000801428">
    <property type="component" value="Unassembled WGS sequence"/>
</dbReference>
<evidence type="ECO:0000256" key="2">
    <source>
        <dbReference type="ARBA" id="ARBA00013804"/>
    </source>
</evidence>
<feature type="compositionally biased region" description="Polar residues" evidence="9">
    <location>
        <begin position="1034"/>
        <end position="1052"/>
    </location>
</feature>
<keyword evidence="13" id="KW-1185">Reference proteome</keyword>
<evidence type="ECO:0000256" key="8">
    <source>
        <dbReference type="SAM" id="Coils"/>
    </source>
</evidence>
<evidence type="ECO:0000256" key="4">
    <source>
        <dbReference type="ARBA" id="ARBA00022927"/>
    </source>
</evidence>
<comment type="subcellular location">
    <subcellularLocation>
        <location evidence="7">Preautophagosomal structure membrane</location>
        <topology evidence="7">Peripheral membrane protein</topology>
    </subcellularLocation>
    <subcellularLocation>
        <location evidence="7">Vacuole membrane</location>
        <topology evidence="7">Peripheral membrane protein</topology>
    </subcellularLocation>
    <text evidence="7">During pexophagy, accumulates in the vacuolar membrane region, where the peroxisomes contact the vacuole.</text>
</comment>
<keyword evidence="6 8" id="KW-0175">Coiled coil</keyword>
<dbReference type="EMBL" id="SWKU01000004">
    <property type="protein sequence ID" value="KAF3007564.1"/>
    <property type="molecule type" value="Genomic_DNA"/>
</dbReference>
<evidence type="ECO:0000256" key="1">
    <source>
        <dbReference type="ARBA" id="ARBA00009729"/>
    </source>
</evidence>
<evidence type="ECO:0000256" key="6">
    <source>
        <dbReference type="ARBA" id="ARBA00023054"/>
    </source>
</evidence>
<dbReference type="InterPro" id="IPR045326">
    <property type="entry name" value="ATG17-like_dom"/>
</dbReference>
<dbReference type="GO" id="GO:0034045">
    <property type="term" value="C:phagophore assembly site membrane"/>
    <property type="evidence" value="ECO:0007669"/>
    <property type="project" value="UniProtKB-SubCell"/>
</dbReference>
<dbReference type="InterPro" id="IPR040040">
    <property type="entry name" value="ATG11"/>
</dbReference>
<keyword evidence="7" id="KW-0472">Membrane</keyword>
<evidence type="ECO:0000256" key="9">
    <source>
        <dbReference type="SAM" id="MobiDB-lite"/>
    </source>
</evidence>
<evidence type="ECO:0000256" key="3">
    <source>
        <dbReference type="ARBA" id="ARBA00022448"/>
    </source>
</evidence>
<organism evidence="12 13">
    <name type="scientific">Curvularia kusanoi</name>
    <name type="common">Cochliobolus kusanoi</name>
    <dbReference type="NCBI Taxonomy" id="90978"/>
    <lineage>
        <taxon>Eukaryota</taxon>
        <taxon>Fungi</taxon>
        <taxon>Dikarya</taxon>
        <taxon>Ascomycota</taxon>
        <taxon>Pezizomycotina</taxon>
        <taxon>Dothideomycetes</taxon>
        <taxon>Pleosporomycetidae</taxon>
        <taxon>Pleosporales</taxon>
        <taxon>Pleosporineae</taxon>
        <taxon>Pleosporaceae</taxon>
        <taxon>Curvularia</taxon>
    </lineage>
</organism>
<sequence length="1374" mass="153574">MSLQIAVAHTGQRLDADPVAFGSVDTLKHWIARATDIAPELQILLTPAGKHVKLQALLTEKDIFVYSRELSNGSKRPIPTTPLPDVFAPEEPPKFLANNTDMQSWKALFQARRDWAFAVLEKSHAMSLTASEHFSEQATIERGTQVAVGNHDSHIRGLEQKFQAAKEWFDGVEREASDNLKRLDGDFGQLGSIPANLEFARFLAKELRSAHATQTSRKASPGRVASLQEFLDVEAVRKATGISNRVRDSFSKRMAGMSAQLEKIGDEYNELLGAVGQSQSRSLVDDSEEPMRLFNEIEAVAKKVESDYEHVMGLASDPKSVAQVSKMALLHTRNFLPAISEYSVEMSDLVRRSVEQKNAAVRNSVESMQGIANIESIISGMNAELESIDIPQEGVAAFELISLVGRLPYIYGTLLVEAVRRREWAERIQKDTSALAEEMATFQEEEDRRRKRWLKPIADVINVEAVSGGAVGFEMNVQPEQNLWPDVARNDLTHYLQVLRSLEEQTSEAEALTQAIKDLDKPTKQQIKRAKNFKMGSVHEPAFGKGSQLMVRGDDELRVLREANAKLDDELKANKSRVRRLEDLLHRSNQNSRLSIGGAGAPPPGFQSPGDPSTPTVDAASPKPYDELSRRSSISSRRLSAQGDVDKRRVIRLEQQLAAEKEARNKYEKEAANIEAELRRQITEAFAAKEEAISAKDEAVSTKENIMENMKAQQKEFSDERRSLEDEIQAHKAKTEEVEDELDRILGSRDNMRSEIDARVHERTAEFEKLQNEASEQLAQVNYQLTQANEQIADLQAKLDEQRATRAEQLESLRQVYSNLAPSTDMPGDHSALLAQLEDLANRSFNHQKELQEAIAIANSERENIRSRAQEQEHTLTAQISKHEEDLASVREQLDKEKAKAGSIDAELQEERGHLHDLRAKFAEGETGSEALRERVEKEEAKVGQLQIELAEQKSHSESLDAEVLRLNEKVLKHEEFDSSRSQLRLSRAKELSQRLYAQHERLVRLLEALGFIIAHENGEMVLQRASKMSNSSVLTGTTGDLGRSTTASSPTPLKRFLEENGDLSFLQWTDSNTADVEDSRYENLISKLDLFNTETFTEAIAKRMRDMEHTARKWQKEARAYRDKSHRFQADSHEKIAYRSFKEGDLALFLPTRNNAHRPWAAFNVGAPHFFLREQDSHRLHGKEWLVARISKIEERVVDLSKTLEGPRASLDGRSIASSNAVSIEDDNPFELSDGLRWYLLDATEEKPMAPGTPGLKSATTATSLVTGKADMQRTKKKSATDPAIQLGKSLDSRRSSATSKKSIPVVGTRPSAERLNSSEAIESGANSNVATRGASPAGAHGPSHLRETSTNTVDVEGEQNGTNVRQDQLWGP</sequence>
<feature type="domain" description="Autophagy-related protein 11 C-terminal" evidence="11">
    <location>
        <begin position="1099"/>
        <end position="1245"/>
    </location>
</feature>
<feature type="coiled-coil region" evidence="8">
    <location>
        <begin position="929"/>
        <end position="956"/>
    </location>
</feature>
<protein>
    <recommendedName>
        <fullName evidence="2 7">Autophagy-related protein 11</fullName>
    </recommendedName>
</protein>
<evidence type="ECO:0000313" key="12">
    <source>
        <dbReference type="EMBL" id="KAF3007564.1"/>
    </source>
</evidence>
<dbReference type="GO" id="GO:0000422">
    <property type="term" value="P:autophagy of mitochondrion"/>
    <property type="evidence" value="ECO:0007669"/>
    <property type="project" value="TreeGrafter"/>
</dbReference>
<dbReference type="GO" id="GO:0019901">
    <property type="term" value="F:protein kinase binding"/>
    <property type="evidence" value="ECO:0007669"/>
    <property type="project" value="TreeGrafter"/>
</dbReference>
<evidence type="ECO:0000256" key="5">
    <source>
        <dbReference type="ARBA" id="ARBA00023006"/>
    </source>
</evidence>
<evidence type="ECO:0000259" key="11">
    <source>
        <dbReference type="Pfam" id="PF10377"/>
    </source>
</evidence>
<dbReference type="GO" id="GO:0000045">
    <property type="term" value="P:autophagosome assembly"/>
    <property type="evidence" value="ECO:0007669"/>
    <property type="project" value="UniProtKB-UniRule"/>
</dbReference>
<feature type="coiled-coil region" evidence="8">
    <location>
        <begin position="848"/>
        <end position="900"/>
    </location>
</feature>
<keyword evidence="3 7" id="KW-0813">Transport</keyword>
<dbReference type="OrthoDB" id="447953at2759"/>
<feature type="compositionally biased region" description="Polar residues" evidence="9">
    <location>
        <begin position="1316"/>
        <end position="1332"/>
    </location>
</feature>
<gene>
    <name evidence="12" type="primary">ATG11</name>
    <name evidence="12" type="ORF">E8E13_007079</name>
</gene>
<comment type="subunit">
    <text evidence="7">Homodimer.</text>
</comment>
<feature type="domain" description="Autophagy protein ATG17-like" evidence="10">
    <location>
        <begin position="107"/>
        <end position="460"/>
    </location>
</feature>
<dbReference type="GO" id="GO:0034517">
    <property type="term" value="P:ribophagy"/>
    <property type="evidence" value="ECO:0007669"/>
    <property type="project" value="TreeGrafter"/>
</dbReference>
<comment type="function">
    <text evidence="7">Involved in cytoplasm to vacuole transport (Cvt), pexophagy, mitophagy and nucleophagy. Recruits mitochondria for their selective degradation via autophagy (mitophagy) during starvation. Works as scaffold proteins that recruit ATG proteins to the pre-autophagosome (PAS), the site of vesicle/autophagosome formation. Required for the Cvt vesicles completion.</text>
</comment>
<dbReference type="Pfam" id="PF10377">
    <property type="entry name" value="ATG11"/>
    <property type="match status" value="1"/>
</dbReference>
<dbReference type="Pfam" id="PF04108">
    <property type="entry name" value="ATG17_like"/>
    <property type="match status" value="1"/>
</dbReference>
<feature type="region of interest" description="Disordered" evidence="9">
    <location>
        <begin position="1249"/>
        <end position="1374"/>
    </location>
</feature>
<dbReference type="GO" id="GO:0060090">
    <property type="term" value="F:molecular adaptor activity"/>
    <property type="evidence" value="ECO:0007669"/>
    <property type="project" value="TreeGrafter"/>
</dbReference>
<keyword evidence="4 7" id="KW-0653">Protein transport</keyword>
<dbReference type="PANTHER" id="PTHR13222">
    <property type="entry name" value="RB1-INDUCIBLE COILED-COIL"/>
    <property type="match status" value="1"/>
</dbReference>
<dbReference type="GO" id="GO:0005774">
    <property type="term" value="C:vacuolar membrane"/>
    <property type="evidence" value="ECO:0007669"/>
    <property type="project" value="UniProtKB-SubCell"/>
</dbReference>
<evidence type="ECO:0000256" key="7">
    <source>
        <dbReference type="RuleBase" id="RU367075"/>
    </source>
</evidence>
<dbReference type="InterPro" id="IPR019460">
    <property type="entry name" value="Atg11_C"/>
</dbReference>
<feature type="region of interest" description="Disordered" evidence="9">
    <location>
        <begin position="1034"/>
        <end position="1054"/>
    </location>
</feature>
<feature type="coiled-coil region" evidence="8">
    <location>
        <begin position="771"/>
        <end position="812"/>
    </location>
</feature>
<dbReference type="PANTHER" id="PTHR13222:SF1">
    <property type="entry name" value="RB1-INDUCIBLE COILED-COIL PROTEIN 1"/>
    <property type="match status" value="1"/>
</dbReference>
<accession>A0A9P4TIG6</accession>
<feature type="region of interest" description="Disordered" evidence="9">
    <location>
        <begin position="582"/>
        <end position="641"/>
    </location>
</feature>